<feature type="compositionally biased region" description="Low complexity" evidence="1">
    <location>
        <begin position="24"/>
        <end position="33"/>
    </location>
</feature>
<accession>A0A0E0EKW7</accession>
<evidence type="ECO:0000313" key="2">
    <source>
        <dbReference type="EnsemblPlants" id="OMERI08G10510.1"/>
    </source>
</evidence>
<dbReference type="EnsemblPlants" id="OMERI08G10510.1">
    <property type="protein sequence ID" value="OMERI08G10510.1"/>
    <property type="gene ID" value="OMERI08G10510"/>
</dbReference>
<name>A0A0E0EKW7_9ORYZ</name>
<dbReference type="Gramene" id="OMERI08G10510.1">
    <property type="protein sequence ID" value="OMERI08G10510.1"/>
    <property type="gene ID" value="OMERI08G10510"/>
</dbReference>
<reference evidence="2" key="2">
    <citation type="submission" date="2018-05" db="EMBL/GenBank/DDBJ databases">
        <title>OmerRS3 (Oryza meridionalis Reference Sequence Version 3).</title>
        <authorList>
            <person name="Zhang J."/>
            <person name="Kudrna D."/>
            <person name="Lee S."/>
            <person name="Talag J."/>
            <person name="Welchert J."/>
            <person name="Wing R.A."/>
        </authorList>
    </citation>
    <scope>NUCLEOTIDE SEQUENCE [LARGE SCALE GENOMIC DNA]</scope>
    <source>
        <strain evidence="2">cv. OR44</strain>
    </source>
</reference>
<organism evidence="2">
    <name type="scientific">Oryza meridionalis</name>
    <dbReference type="NCBI Taxonomy" id="40149"/>
    <lineage>
        <taxon>Eukaryota</taxon>
        <taxon>Viridiplantae</taxon>
        <taxon>Streptophyta</taxon>
        <taxon>Embryophyta</taxon>
        <taxon>Tracheophyta</taxon>
        <taxon>Spermatophyta</taxon>
        <taxon>Magnoliopsida</taxon>
        <taxon>Liliopsida</taxon>
        <taxon>Poales</taxon>
        <taxon>Poaceae</taxon>
        <taxon>BOP clade</taxon>
        <taxon>Oryzoideae</taxon>
        <taxon>Oryzeae</taxon>
        <taxon>Oryzinae</taxon>
        <taxon>Oryza</taxon>
    </lineage>
</organism>
<dbReference type="HOGENOM" id="CLU_1848300_0_0_1"/>
<protein>
    <submittedName>
        <fullName evidence="2">Uncharacterized protein</fullName>
    </submittedName>
</protein>
<proteinExistence type="predicted"/>
<reference evidence="2" key="1">
    <citation type="submission" date="2015-04" db="UniProtKB">
        <authorList>
            <consortium name="EnsemblPlants"/>
        </authorList>
    </citation>
    <scope>IDENTIFICATION</scope>
</reference>
<dbReference type="AlphaFoldDB" id="A0A0E0EKW7"/>
<evidence type="ECO:0000313" key="3">
    <source>
        <dbReference type="Proteomes" id="UP000008021"/>
    </source>
</evidence>
<evidence type="ECO:0000256" key="1">
    <source>
        <dbReference type="SAM" id="MobiDB-lite"/>
    </source>
</evidence>
<feature type="region of interest" description="Disordered" evidence="1">
    <location>
        <begin position="1"/>
        <end position="46"/>
    </location>
</feature>
<keyword evidence="3" id="KW-1185">Reference proteome</keyword>
<dbReference type="Proteomes" id="UP000008021">
    <property type="component" value="Chromosome 8"/>
</dbReference>
<sequence length="139" mass="14370">METDATISSHVLHLRRRPPPAPSSPATAAESQPKTTSIPPVLESPPLSLRSCVLGGEEEGLGCPIMSSSVGRERRRLRQGGVAATVPASTGGGGILEVSPGGWRSGRRFRRWGVAAFPPLSSVTAATHALRGEGPGANM</sequence>